<proteinExistence type="predicted"/>
<dbReference type="EMBL" id="CAJPIN010075282">
    <property type="protein sequence ID" value="CAG2067796.1"/>
    <property type="molecule type" value="Genomic_DNA"/>
</dbReference>
<organism evidence="1 2">
    <name type="scientific">Timema podura</name>
    <name type="common">Walking stick</name>
    <dbReference type="NCBI Taxonomy" id="61482"/>
    <lineage>
        <taxon>Eukaryota</taxon>
        <taxon>Metazoa</taxon>
        <taxon>Ecdysozoa</taxon>
        <taxon>Arthropoda</taxon>
        <taxon>Hexapoda</taxon>
        <taxon>Insecta</taxon>
        <taxon>Pterygota</taxon>
        <taxon>Neoptera</taxon>
        <taxon>Polyneoptera</taxon>
        <taxon>Phasmatodea</taxon>
        <taxon>Timematodea</taxon>
        <taxon>Timematoidea</taxon>
        <taxon>Timematidae</taxon>
        <taxon>Timema</taxon>
    </lineage>
</organism>
<gene>
    <name evidence="1" type="ORF">TPAB3V08_LOCUS14739</name>
</gene>
<reference evidence="1" key="1">
    <citation type="submission" date="2021-03" db="EMBL/GenBank/DDBJ databases">
        <authorList>
            <person name="Tran Van P."/>
        </authorList>
    </citation>
    <scope>NUCLEOTIDE SEQUENCE</scope>
</reference>
<evidence type="ECO:0000313" key="2">
    <source>
        <dbReference type="Proteomes" id="UP001153148"/>
    </source>
</evidence>
<sequence length="24" mass="2994">MTTQSYWKFLRHWGQTLTVLLRAR</sequence>
<accession>A0ABN7PJ60</accession>
<protein>
    <submittedName>
        <fullName evidence="1">Uncharacterized protein</fullName>
    </submittedName>
</protein>
<name>A0ABN7PJ60_TIMPD</name>
<comment type="caution">
    <text evidence="1">The sequence shown here is derived from an EMBL/GenBank/DDBJ whole genome shotgun (WGS) entry which is preliminary data.</text>
</comment>
<dbReference type="Proteomes" id="UP001153148">
    <property type="component" value="Unassembled WGS sequence"/>
</dbReference>
<evidence type="ECO:0000313" key="1">
    <source>
        <dbReference type="EMBL" id="CAG2067796.1"/>
    </source>
</evidence>
<keyword evidence="2" id="KW-1185">Reference proteome</keyword>